<dbReference type="Gene3D" id="3.40.50.720">
    <property type="entry name" value="NAD(P)-binding Rossmann-like Domain"/>
    <property type="match status" value="1"/>
</dbReference>
<dbReference type="InterPro" id="IPR051687">
    <property type="entry name" value="Peroxisomal_Beta-Oxidation"/>
</dbReference>
<comment type="caution">
    <text evidence="4">The sequence shown here is derived from an EMBL/GenBank/DDBJ whole genome shotgun (WGS) entry which is preliminary data.</text>
</comment>
<dbReference type="Proteomes" id="UP000326865">
    <property type="component" value="Unassembled WGS sequence"/>
</dbReference>
<gene>
    <name evidence="3" type="ORF">DM867_11165</name>
    <name evidence="4" type="ORF">DMP03_12735</name>
</gene>
<dbReference type="InterPro" id="IPR002347">
    <property type="entry name" value="SDR_fam"/>
</dbReference>
<accession>A0A5N5U3B5</accession>
<dbReference type="SUPFAM" id="SSF51735">
    <property type="entry name" value="NAD(P)-binding Rossmann-fold domains"/>
    <property type="match status" value="1"/>
</dbReference>
<evidence type="ECO:0000313" key="6">
    <source>
        <dbReference type="Proteomes" id="UP000326865"/>
    </source>
</evidence>
<reference evidence="5 6" key="1">
    <citation type="submission" date="2019-10" db="EMBL/GenBank/DDBJ databases">
        <title>Unraveling microbial dark matter from salterns through culturing: the case of the genus Halosegnis.</title>
        <authorList>
            <person name="Duran-Viseras A."/>
            <person name="Andrei A.-S."/>
            <person name="Vera-Gargallo B."/>
            <person name="Ghai R."/>
            <person name="Sanchez-Porro C."/>
            <person name="Ventosa A."/>
        </authorList>
    </citation>
    <scope>NUCLEOTIDE SEQUENCE [LARGE SCALE GENOMIC DNA]</scope>
    <source>
        <strain evidence="4 5">F17-44</strain>
        <strain evidence="3 6">F18-79</strain>
    </source>
</reference>
<comment type="similarity">
    <text evidence="1">Belongs to the short-chain dehydrogenases/reductases (SDR) family.</text>
</comment>
<dbReference type="GO" id="GO:0016491">
    <property type="term" value="F:oxidoreductase activity"/>
    <property type="evidence" value="ECO:0007669"/>
    <property type="project" value="UniProtKB-KW"/>
</dbReference>
<evidence type="ECO:0000313" key="5">
    <source>
        <dbReference type="Proteomes" id="UP000326302"/>
    </source>
</evidence>
<dbReference type="Proteomes" id="UP000326302">
    <property type="component" value="Unassembled WGS sequence"/>
</dbReference>
<protein>
    <submittedName>
        <fullName evidence="4">SDR family NAD(P)-dependent oxidoreductase</fullName>
    </submittedName>
</protein>
<evidence type="ECO:0000256" key="1">
    <source>
        <dbReference type="ARBA" id="ARBA00006484"/>
    </source>
</evidence>
<name>A0A5N5U3F2_9EURY</name>
<dbReference type="PANTHER" id="PTHR45024">
    <property type="entry name" value="DEHYDROGENASES, SHORT CHAIN"/>
    <property type="match status" value="1"/>
</dbReference>
<dbReference type="InterPro" id="IPR036291">
    <property type="entry name" value="NAD(P)-bd_dom_sf"/>
</dbReference>
<dbReference type="EMBL" id="QKKZ01000005">
    <property type="protein sequence ID" value="KAB7513060.1"/>
    <property type="molecule type" value="Genomic_DNA"/>
</dbReference>
<keyword evidence="6" id="KW-1185">Reference proteome</keyword>
<dbReference type="RefSeq" id="WP_152120927.1">
    <property type="nucleotide sequence ID" value="NZ_QJOW01000007.1"/>
</dbReference>
<dbReference type="EMBL" id="QJOW01000007">
    <property type="protein sequence ID" value="KAB7513083.1"/>
    <property type="molecule type" value="Genomic_DNA"/>
</dbReference>
<keyword evidence="2" id="KW-0560">Oxidoreductase</keyword>
<evidence type="ECO:0000256" key="2">
    <source>
        <dbReference type="ARBA" id="ARBA00023002"/>
    </source>
</evidence>
<dbReference type="PROSITE" id="PS00061">
    <property type="entry name" value="ADH_SHORT"/>
    <property type="match status" value="1"/>
</dbReference>
<organism evidence="4 5">
    <name type="scientific">Halosegnis rubeus</name>
    <dbReference type="NCBI Taxonomy" id="2212850"/>
    <lineage>
        <taxon>Archaea</taxon>
        <taxon>Methanobacteriati</taxon>
        <taxon>Methanobacteriota</taxon>
        <taxon>Stenosarchaea group</taxon>
        <taxon>Halobacteria</taxon>
        <taxon>Halobacteriales</taxon>
        <taxon>Natronomonadaceae</taxon>
        <taxon>Halosegnis</taxon>
    </lineage>
</organism>
<dbReference type="Pfam" id="PF00106">
    <property type="entry name" value="adh_short"/>
    <property type="match status" value="1"/>
</dbReference>
<accession>A0A5N5U3F2</accession>
<sequence length="299" mass="32031">MLENTVQIVCGAGGGLGEETAVAMADHGATVVVNDLGVAVDGEGTDPEPAASTVERIEERGGEAMAHFGDVSDLEYTEQLVADTVDAYGAVHGDINFAGILRDSMVFNMDEAEWDAVVNVHLKGHFSLVRAVSRHWRERSKAEGGFDRQRSLTCVSSGVAAGNAGQSNYSAAKAGILGLMRTAARELHQYDVRVNAMWPTALTRMTEDLPDMEGVDEDSMGPQLVPAVPVFLASEAATDVNGVTLAIAGGNLSIVSDPERERTISKDVATEGRWTPEEIETRWDELTDGFETMRMDPGY</sequence>
<dbReference type="PANTHER" id="PTHR45024:SF2">
    <property type="entry name" value="SCP2 DOMAIN-CONTAINING PROTEIN"/>
    <property type="match status" value="1"/>
</dbReference>
<dbReference type="AlphaFoldDB" id="A0A5N5U3F2"/>
<dbReference type="InterPro" id="IPR020904">
    <property type="entry name" value="Sc_DH/Rdtase_CS"/>
</dbReference>
<dbReference type="PRINTS" id="PR00081">
    <property type="entry name" value="GDHRDH"/>
</dbReference>
<dbReference type="OrthoDB" id="7442at2157"/>
<proteinExistence type="inferred from homology"/>
<evidence type="ECO:0000313" key="3">
    <source>
        <dbReference type="EMBL" id="KAB7513060.1"/>
    </source>
</evidence>
<evidence type="ECO:0000313" key="4">
    <source>
        <dbReference type="EMBL" id="KAB7513083.1"/>
    </source>
</evidence>